<dbReference type="Pfam" id="PF08282">
    <property type="entry name" value="Hydrolase_3"/>
    <property type="match status" value="1"/>
</dbReference>
<dbReference type="PANTHER" id="PTHR10000">
    <property type="entry name" value="PHOSPHOSERINE PHOSPHATASE"/>
    <property type="match status" value="1"/>
</dbReference>
<dbReference type="Gene3D" id="3.40.50.1000">
    <property type="entry name" value="HAD superfamily/HAD-like"/>
    <property type="match status" value="1"/>
</dbReference>
<keyword evidence="1" id="KW-0378">Hydrolase</keyword>
<dbReference type="EMBL" id="CP075371">
    <property type="protein sequence ID" value="QVT77765.1"/>
    <property type="molecule type" value="Genomic_DNA"/>
</dbReference>
<dbReference type="GO" id="GO:0050308">
    <property type="term" value="F:sugar-phosphatase activity"/>
    <property type="evidence" value="ECO:0007669"/>
    <property type="project" value="UniProtKB-EC"/>
</dbReference>
<sequence length="273" mass="28140">MTPTPPRLVATDLDGTLLRADGTLSAPSRRVLAALDERGVHVVLVTARPRRWMLDLWPVVGAHGLAVVSNGALTWDVAADRPVETRPFDPAVGRAVVSRVAAAVPGAGFGVERVSGLVCDAAYTEIEDPPAGLVVDDPERLWDEPGLKLLVQDEGADPAALRDAVTEAVGDDAEATWTLPGLVEVSARGVTKGVALAHLAAGLGIDAAEVVAFGDMPNDVAMLTWAGRGCAVANAHPDVRAAADEVVGHHDDDGVARALAGLFDLPSAVMGAC</sequence>
<dbReference type="InterPro" id="IPR023214">
    <property type="entry name" value="HAD_sf"/>
</dbReference>
<protein>
    <submittedName>
        <fullName evidence="1">Sugar phosphatase YidA</fullName>
        <ecNumber evidence="1">3.1.3.23</ecNumber>
    </submittedName>
</protein>
<evidence type="ECO:0000313" key="1">
    <source>
        <dbReference type="EMBL" id="QVT77765.1"/>
    </source>
</evidence>
<dbReference type="Proteomes" id="UP000679307">
    <property type="component" value="Chromosome"/>
</dbReference>
<dbReference type="SUPFAM" id="SSF56784">
    <property type="entry name" value="HAD-like"/>
    <property type="match status" value="1"/>
</dbReference>
<accession>A0ABX8ECZ7</accession>
<dbReference type="EC" id="3.1.3.23" evidence="1"/>
<dbReference type="Gene3D" id="3.30.1240.10">
    <property type="match status" value="1"/>
</dbReference>
<gene>
    <name evidence="1" type="primary">yidA</name>
    <name evidence="1" type="ORF">ENKNEFLB_00131</name>
</gene>
<dbReference type="RefSeq" id="WP_214057438.1">
    <property type="nucleotide sequence ID" value="NZ_BAAAHS010000215.1"/>
</dbReference>
<dbReference type="InterPro" id="IPR036412">
    <property type="entry name" value="HAD-like_sf"/>
</dbReference>
<organism evidence="1 2">
    <name type="scientific">Nocardioides aquaticus</name>
    <dbReference type="NCBI Taxonomy" id="160826"/>
    <lineage>
        <taxon>Bacteria</taxon>
        <taxon>Bacillati</taxon>
        <taxon>Actinomycetota</taxon>
        <taxon>Actinomycetes</taxon>
        <taxon>Propionibacteriales</taxon>
        <taxon>Nocardioidaceae</taxon>
        <taxon>Nocardioides</taxon>
    </lineage>
</organism>
<keyword evidence="2" id="KW-1185">Reference proteome</keyword>
<evidence type="ECO:0000313" key="2">
    <source>
        <dbReference type="Proteomes" id="UP000679307"/>
    </source>
</evidence>
<reference evidence="1 2" key="1">
    <citation type="submission" date="2021-05" db="EMBL/GenBank/DDBJ databases">
        <title>Complete genome of Nocardioides aquaticus KCTC 9944T isolated from meromictic and hypersaline Ekho Lake, Antarctica.</title>
        <authorList>
            <person name="Hwang K."/>
            <person name="Kim K.M."/>
            <person name="Choe H."/>
        </authorList>
    </citation>
    <scope>NUCLEOTIDE SEQUENCE [LARGE SCALE GENOMIC DNA]</scope>
    <source>
        <strain evidence="1 2">KCTC 9944</strain>
    </source>
</reference>
<proteinExistence type="predicted"/>
<dbReference type="PANTHER" id="PTHR10000:SF8">
    <property type="entry name" value="HAD SUPERFAMILY HYDROLASE-LIKE, TYPE 3"/>
    <property type="match status" value="1"/>
</dbReference>
<name>A0ABX8ECZ7_9ACTN</name>